<feature type="region of interest" description="Disordered" evidence="1">
    <location>
        <begin position="195"/>
        <end position="218"/>
    </location>
</feature>
<evidence type="ECO:0000259" key="2">
    <source>
        <dbReference type="Pfam" id="PF12697"/>
    </source>
</evidence>
<dbReference type="InterPro" id="IPR000073">
    <property type="entry name" value="AB_hydrolase_1"/>
</dbReference>
<accession>A0A2T7WA08</accession>
<dbReference type="GO" id="GO:0016787">
    <property type="term" value="F:hydrolase activity"/>
    <property type="evidence" value="ECO:0007669"/>
    <property type="project" value="UniProtKB-KW"/>
</dbReference>
<organism evidence="3 4">
    <name type="scientific">Microbacterium testaceum</name>
    <name type="common">Aureobacterium testaceum</name>
    <name type="synonym">Brevibacterium testaceum</name>
    <dbReference type="NCBI Taxonomy" id="2033"/>
    <lineage>
        <taxon>Bacteria</taxon>
        <taxon>Bacillati</taxon>
        <taxon>Actinomycetota</taxon>
        <taxon>Actinomycetes</taxon>
        <taxon>Micrococcales</taxon>
        <taxon>Microbacteriaceae</taxon>
        <taxon>Microbacterium</taxon>
    </lineage>
</organism>
<dbReference type="Proteomes" id="UP000244649">
    <property type="component" value="Unassembled WGS sequence"/>
</dbReference>
<keyword evidence="3" id="KW-0378">Hydrolase</keyword>
<dbReference type="SUPFAM" id="SSF53474">
    <property type="entry name" value="alpha/beta-Hydrolases"/>
    <property type="match status" value="1"/>
</dbReference>
<feature type="compositionally biased region" description="Polar residues" evidence="1">
    <location>
        <begin position="195"/>
        <end position="205"/>
    </location>
</feature>
<sequence length="233" mass="23882">MTTIVLVPGAMHGAWVFDPLLAALSERGVTAVAVDLPSSSDDTATIGSLTDDVDAIRAAVARIEGPVVLAAHSYGGVPARAAAGTIESVRGLVMIAAFALPVGVSLLDAQGGQFPPGYERSADGRGVKIGDIAETIYSGVDPAIVEKALPRVQWQSVESFTQPAPAEPGPDVTITTVITTDDKALPADQQRQWAESSDAQVSVASGHSPHASHPDAVADAIADTVRRVDATTS</sequence>
<proteinExistence type="predicted"/>
<evidence type="ECO:0000256" key="1">
    <source>
        <dbReference type="SAM" id="MobiDB-lite"/>
    </source>
</evidence>
<dbReference type="AlphaFoldDB" id="A0A2T7WA08"/>
<gene>
    <name evidence="3" type="ORF">DC432_11855</name>
</gene>
<name>A0A2T7WA08_MICTE</name>
<dbReference type="EMBL" id="QDFT01000030">
    <property type="protein sequence ID" value="PVE68171.1"/>
    <property type="molecule type" value="Genomic_DNA"/>
</dbReference>
<dbReference type="RefSeq" id="WP_116538067.1">
    <property type="nucleotide sequence ID" value="NZ_QDFT01000030.1"/>
</dbReference>
<comment type="caution">
    <text evidence="3">The sequence shown here is derived from an EMBL/GenBank/DDBJ whole genome shotgun (WGS) entry which is preliminary data.</text>
</comment>
<dbReference type="Pfam" id="PF12697">
    <property type="entry name" value="Abhydrolase_6"/>
    <property type="match status" value="1"/>
</dbReference>
<dbReference type="PANTHER" id="PTHR37017">
    <property type="entry name" value="AB HYDROLASE-1 DOMAIN-CONTAINING PROTEIN-RELATED"/>
    <property type="match status" value="1"/>
</dbReference>
<dbReference type="Gene3D" id="3.40.50.1820">
    <property type="entry name" value="alpha/beta hydrolase"/>
    <property type="match status" value="1"/>
</dbReference>
<dbReference type="PANTHER" id="PTHR37017:SF11">
    <property type="entry name" value="ESTERASE_LIPASE_THIOESTERASE DOMAIN-CONTAINING PROTEIN"/>
    <property type="match status" value="1"/>
</dbReference>
<feature type="domain" description="AB hydrolase-1" evidence="2">
    <location>
        <begin position="4"/>
        <end position="220"/>
    </location>
</feature>
<reference evidence="3 4" key="1">
    <citation type="submission" date="2018-04" db="EMBL/GenBank/DDBJ databases">
        <authorList>
            <person name="Go L.Y."/>
            <person name="Mitchell J.A."/>
        </authorList>
    </citation>
    <scope>NUCLEOTIDE SEQUENCE [LARGE SCALE GENOMIC DNA]</scope>
    <source>
        <strain evidence="3 4">TPD7010</strain>
    </source>
</reference>
<evidence type="ECO:0000313" key="4">
    <source>
        <dbReference type="Proteomes" id="UP000244649"/>
    </source>
</evidence>
<protein>
    <submittedName>
        <fullName evidence="3">Alpha/beta hydrolase</fullName>
    </submittedName>
</protein>
<dbReference type="InterPro" id="IPR052897">
    <property type="entry name" value="Sec-Metab_Biosynth_Hydrolase"/>
</dbReference>
<evidence type="ECO:0000313" key="3">
    <source>
        <dbReference type="EMBL" id="PVE68171.1"/>
    </source>
</evidence>
<dbReference type="InterPro" id="IPR029058">
    <property type="entry name" value="AB_hydrolase_fold"/>
</dbReference>